<dbReference type="InterPro" id="IPR022382">
    <property type="entry name" value="Mycoplasma_peptidase_DUF31"/>
</dbReference>
<dbReference type="Pfam" id="PF01732">
    <property type="entry name" value="Mycop_pep_DUF31"/>
    <property type="match status" value="1"/>
</dbReference>
<feature type="compositionally biased region" description="Low complexity" evidence="1">
    <location>
        <begin position="91"/>
        <end position="101"/>
    </location>
</feature>
<dbReference type="KEGG" id="mane:DP065_01300"/>
<dbReference type="RefSeq" id="WP_052169676.1">
    <property type="nucleotide sequence ID" value="NZ_CP030140.1"/>
</dbReference>
<dbReference type="EMBL" id="CP030140">
    <property type="protein sequence ID" value="AWX69388.1"/>
    <property type="molecule type" value="Genomic_DNA"/>
</dbReference>
<dbReference type="AlphaFoldDB" id="A0A2Z4NCU3"/>
<dbReference type="InterPro" id="IPR022381">
    <property type="entry name" value="Uncharacterised_MG067"/>
</dbReference>
<sequence>MKKGLLLILATISTPIIALSSIGCKTQKQEEENLKPIKPKPTPEPKLEPTSNPTPQPKPTPTPQPEPTPTPQPEPKPTPSPEPVPNPSPQPDNNNGNTNSNPGEIPTPPPFVFPNSSTGNSYPEYANRYESISINNSNKLLKTSTIYKEIYDRTFSIQTATRLNENIDNNILANDQGTGWILDYAKNPDNENQYKLFVATNLHVLANFSNSQNGEWNKKLNYQDPSGNSVAGFALGKANIPNNYDFAKVYNNKEYDKFSMQYFANLNELTDPNKGFRQTARQTTFINNFSNPKIIFAGLDFIDRAKLEPYQAKLKAKFQEFKKSYQNDPYYKKIIDSFEESDQFIPFYTDFAVIEIDVDLTNANATFKNWILNGIEAVNQYILRMKTITNLPNLDKSKGIMPTLDYLTKARDLAKNNSVNEFALDNAKDLYIAGYPKDDNTYFMKNNPKERYSEKLVSYWKIKNNKEGFAYSTNDASNKMSEGGSIYTHVWNRVLADHYGFNYNIKFSSLYYGASGSVVYNDFGQIVGIYNGVSVRVTFGDLLQTATFAPLLQANDITLDNGNIIYAYNLIDGTDKSIYKYQTASYRENLIKLYEKENLKTALFPNGIK</sequence>
<feature type="domain" description="DUF31" evidence="3">
    <location>
        <begin position="145"/>
        <end position="532"/>
    </location>
</feature>
<name>A0A2Z4NCU3_9BACT</name>
<reference evidence="5" key="1">
    <citation type="submission" date="2018-06" db="EMBL/GenBank/DDBJ databases">
        <title>Complete genome sequences of Mycoplasma anatis, M. anseris and M. cloacale type strains.</title>
        <authorList>
            <person name="Grozner D."/>
            <person name="Forro B."/>
            <person name="Sulyok K.M."/>
            <person name="Marton S."/>
            <person name="Kreizinger Z."/>
            <person name="Banyai K."/>
            <person name="Gyuranecz M."/>
        </authorList>
    </citation>
    <scope>NUCLEOTIDE SEQUENCE [LARGE SCALE GENOMIC DNA]</scope>
    <source>
        <strain evidence="5">ATCC 49234</strain>
    </source>
</reference>
<feature type="region of interest" description="Disordered" evidence="1">
    <location>
        <begin position="23"/>
        <end position="119"/>
    </location>
</feature>
<organism evidence="4 5">
    <name type="scientific">[Mycoplasma] anseris</name>
    <dbReference type="NCBI Taxonomy" id="92400"/>
    <lineage>
        <taxon>Bacteria</taxon>
        <taxon>Bacillati</taxon>
        <taxon>Mycoplasmatota</taxon>
        <taxon>Mycoplasmoidales</taxon>
        <taxon>Metamycoplasmataceae</taxon>
        <taxon>Metamycoplasma</taxon>
    </lineage>
</organism>
<feature type="compositionally biased region" description="Basic and acidic residues" evidence="1">
    <location>
        <begin position="27"/>
        <end position="47"/>
    </location>
</feature>
<dbReference type="NCBIfam" id="NF045841">
    <property type="entry name" value="Ig_SerProt_MIP"/>
    <property type="match status" value="1"/>
</dbReference>
<feature type="signal peptide" evidence="2">
    <location>
        <begin position="1"/>
        <end position="18"/>
    </location>
</feature>
<evidence type="ECO:0000256" key="2">
    <source>
        <dbReference type="SAM" id="SignalP"/>
    </source>
</evidence>
<evidence type="ECO:0000259" key="3">
    <source>
        <dbReference type="Pfam" id="PF01732"/>
    </source>
</evidence>
<evidence type="ECO:0000313" key="4">
    <source>
        <dbReference type="EMBL" id="AWX69388.1"/>
    </source>
</evidence>
<accession>A0A2Z4NCU3</accession>
<feature type="chain" id="PRO_5016369578" description="DUF31 domain-containing protein" evidence="2">
    <location>
        <begin position="19"/>
        <end position="609"/>
    </location>
</feature>
<dbReference type="PROSITE" id="PS51257">
    <property type="entry name" value="PROKAR_LIPOPROTEIN"/>
    <property type="match status" value="1"/>
</dbReference>
<dbReference type="Proteomes" id="UP000250218">
    <property type="component" value="Chromosome"/>
</dbReference>
<evidence type="ECO:0000313" key="5">
    <source>
        <dbReference type="Proteomes" id="UP000250218"/>
    </source>
</evidence>
<keyword evidence="5" id="KW-1185">Reference proteome</keyword>
<evidence type="ECO:0000256" key="1">
    <source>
        <dbReference type="SAM" id="MobiDB-lite"/>
    </source>
</evidence>
<keyword evidence="2" id="KW-0732">Signal</keyword>
<proteinExistence type="predicted"/>
<protein>
    <recommendedName>
        <fullName evidence="3">DUF31 domain-containing protein</fullName>
    </recommendedName>
</protein>
<gene>
    <name evidence="4" type="ORF">DP065_01300</name>
</gene>
<feature type="compositionally biased region" description="Pro residues" evidence="1">
    <location>
        <begin position="52"/>
        <end position="90"/>
    </location>
</feature>
<dbReference type="PRINTS" id="PR00840">
    <property type="entry name" value="Y06768FAMILY"/>
</dbReference>